<gene>
    <name evidence="1" type="ORF">B0H67DRAFT_459033</name>
</gene>
<proteinExistence type="predicted"/>
<name>A0AA40BCW5_9PEZI</name>
<comment type="caution">
    <text evidence="1">The sequence shown here is derived from an EMBL/GenBank/DDBJ whole genome shotgun (WGS) entry which is preliminary data.</text>
</comment>
<sequence>EDPKKTYDLVKQVIGGITKASMTRLLKEITTIKRSSFTTIGAYTTRMETLRRMLKKTGVDLNDNALMGLTLNGLEDVYPAKYERWVATM</sequence>
<dbReference type="Proteomes" id="UP001172102">
    <property type="component" value="Unassembled WGS sequence"/>
</dbReference>
<evidence type="ECO:0000313" key="2">
    <source>
        <dbReference type="Proteomes" id="UP001172102"/>
    </source>
</evidence>
<keyword evidence="2" id="KW-1185">Reference proteome</keyword>
<protein>
    <submittedName>
        <fullName evidence="1">Uncharacterized protein</fullName>
    </submittedName>
</protein>
<reference evidence="1" key="1">
    <citation type="submission" date="2023-06" db="EMBL/GenBank/DDBJ databases">
        <title>Genome-scale phylogeny and comparative genomics of the fungal order Sordariales.</title>
        <authorList>
            <consortium name="Lawrence Berkeley National Laboratory"/>
            <person name="Hensen N."/>
            <person name="Bonometti L."/>
            <person name="Westerberg I."/>
            <person name="Brannstrom I.O."/>
            <person name="Guillou S."/>
            <person name="Cros-Aarteil S."/>
            <person name="Calhoun S."/>
            <person name="Haridas S."/>
            <person name="Kuo A."/>
            <person name="Mondo S."/>
            <person name="Pangilinan J."/>
            <person name="Riley R."/>
            <person name="Labutti K."/>
            <person name="Andreopoulos B."/>
            <person name="Lipzen A."/>
            <person name="Chen C."/>
            <person name="Yanf M."/>
            <person name="Daum C."/>
            <person name="Ng V."/>
            <person name="Clum A."/>
            <person name="Steindorff A."/>
            <person name="Ohm R."/>
            <person name="Martin F."/>
            <person name="Silar P."/>
            <person name="Natvig D."/>
            <person name="Lalanne C."/>
            <person name="Gautier V."/>
            <person name="Ament-Velasquez S.L."/>
            <person name="Kruys A."/>
            <person name="Hutchinson M.I."/>
            <person name="Powell A.J."/>
            <person name="Barry K."/>
            <person name="Miller A.N."/>
            <person name="Grigoriev I.V."/>
            <person name="Debuchy R."/>
            <person name="Gladieux P."/>
            <person name="Thoren M.H."/>
            <person name="Johannesson H."/>
        </authorList>
    </citation>
    <scope>NUCLEOTIDE SEQUENCE</scope>
    <source>
        <strain evidence="1">SMH4607-1</strain>
    </source>
</reference>
<feature type="non-terminal residue" evidence="1">
    <location>
        <position position="89"/>
    </location>
</feature>
<dbReference type="AlphaFoldDB" id="A0AA40BCW5"/>
<accession>A0AA40BCW5</accession>
<evidence type="ECO:0000313" key="1">
    <source>
        <dbReference type="EMBL" id="KAK0731892.1"/>
    </source>
</evidence>
<dbReference type="EMBL" id="JAUKUA010000001">
    <property type="protein sequence ID" value="KAK0731892.1"/>
    <property type="molecule type" value="Genomic_DNA"/>
</dbReference>
<feature type="non-terminal residue" evidence="1">
    <location>
        <position position="1"/>
    </location>
</feature>
<organism evidence="1 2">
    <name type="scientific">Lasiosphaeris hirsuta</name>
    <dbReference type="NCBI Taxonomy" id="260670"/>
    <lineage>
        <taxon>Eukaryota</taxon>
        <taxon>Fungi</taxon>
        <taxon>Dikarya</taxon>
        <taxon>Ascomycota</taxon>
        <taxon>Pezizomycotina</taxon>
        <taxon>Sordariomycetes</taxon>
        <taxon>Sordariomycetidae</taxon>
        <taxon>Sordariales</taxon>
        <taxon>Lasiosphaeriaceae</taxon>
        <taxon>Lasiosphaeris</taxon>
    </lineage>
</organism>